<evidence type="ECO:0000256" key="1">
    <source>
        <dbReference type="ARBA" id="ARBA00001933"/>
    </source>
</evidence>
<dbReference type="InterPro" id="IPR036038">
    <property type="entry name" value="Aminotransferase-like"/>
</dbReference>
<keyword evidence="5" id="KW-0663">Pyridoxal phosphate</keyword>
<dbReference type="Gene3D" id="3.30.470.10">
    <property type="match status" value="1"/>
</dbReference>
<dbReference type="Pfam" id="PF01063">
    <property type="entry name" value="Aminotran_4"/>
    <property type="match status" value="1"/>
</dbReference>
<dbReference type="CDD" id="cd01557">
    <property type="entry name" value="BCAT_beta_family"/>
    <property type="match status" value="1"/>
</dbReference>
<dbReference type="InterPro" id="IPR043132">
    <property type="entry name" value="BCAT-like_C"/>
</dbReference>
<dbReference type="PANTHER" id="PTHR42825">
    <property type="entry name" value="AMINO ACID AMINOTRANSFERASE"/>
    <property type="match status" value="1"/>
</dbReference>
<dbReference type="InterPro" id="IPR005786">
    <property type="entry name" value="B_amino_transII"/>
</dbReference>
<dbReference type="PROSITE" id="PS00770">
    <property type="entry name" value="AA_TRANSFER_CLASS_4"/>
    <property type="match status" value="1"/>
</dbReference>
<evidence type="ECO:0000313" key="6">
    <source>
        <dbReference type="EMBL" id="CUV09388.1"/>
    </source>
</evidence>
<accession>A0A160VFK0</accession>
<dbReference type="InterPro" id="IPR018300">
    <property type="entry name" value="Aminotrans_IV_CS"/>
</dbReference>
<dbReference type="EMBL" id="FAXC01000234">
    <property type="protein sequence ID" value="CUV09388.1"/>
    <property type="molecule type" value="Genomic_DNA"/>
</dbReference>
<dbReference type="GO" id="GO:0004084">
    <property type="term" value="F:branched-chain-amino-acid transaminase activity"/>
    <property type="evidence" value="ECO:0007669"/>
    <property type="project" value="UniProtKB-EC"/>
</dbReference>
<protein>
    <submittedName>
        <fullName evidence="6">Branched-chain amino acid aminotransferase</fullName>
        <ecNumber evidence="6">2.6.1.42</ecNumber>
    </submittedName>
</protein>
<dbReference type="PIRSF" id="PIRSF006468">
    <property type="entry name" value="BCAT1"/>
    <property type="match status" value="1"/>
</dbReference>
<evidence type="ECO:0000256" key="2">
    <source>
        <dbReference type="ARBA" id="ARBA00009320"/>
    </source>
</evidence>
<dbReference type="EC" id="2.6.1.42" evidence="6"/>
<dbReference type="PANTHER" id="PTHR42825:SF2">
    <property type="entry name" value="BRANCHED-CHAIN-AMINO-ACID AMINOTRANSFERASE 3, CHLOROPLASTIC-RELATED"/>
    <property type="match status" value="1"/>
</dbReference>
<comment type="cofactor">
    <cofactor evidence="1">
        <name>pyridoxal 5'-phosphate</name>
        <dbReference type="ChEBI" id="CHEBI:597326"/>
    </cofactor>
</comment>
<name>A0A160VFK0_9ZZZZ</name>
<dbReference type="Gene3D" id="3.20.10.10">
    <property type="entry name" value="D-amino Acid Aminotransferase, subunit A, domain 2"/>
    <property type="match status" value="1"/>
</dbReference>
<dbReference type="SUPFAM" id="SSF56752">
    <property type="entry name" value="D-aminoacid aminotransferase-like PLP-dependent enzymes"/>
    <property type="match status" value="1"/>
</dbReference>
<dbReference type="AlphaFoldDB" id="A0A160VFK0"/>
<evidence type="ECO:0000256" key="3">
    <source>
        <dbReference type="ARBA" id="ARBA00022576"/>
    </source>
</evidence>
<proteinExistence type="inferred from homology"/>
<comment type="similarity">
    <text evidence="2">Belongs to the class-IV pyridoxal-phosphate-dependent aminotransferase family.</text>
</comment>
<dbReference type="InterPro" id="IPR033939">
    <property type="entry name" value="BCAT_family"/>
</dbReference>
<keyword evidence="3 6" id="KW-0032">Aminotransferase</keyword>
<dbReference type="NCBIfam" id="NF009897">
    <property type="entry name" value="PRK13357.1"/>
    <property type="match status" value="1"/>
</dbReference>
<organism evidence="6">
    <name type="scientific">hydrothermal vent metagenome</name>
    <dbReference type="NCBI Taxonomy" id="652676"/>
    <lineage>
        <taxon>unclassified sequences</taxon>
        <taxon>metagenomes</taxon>
        <taxon>ecological metagenomes</taxon>
    </lineage>
</organism>
<reference evidence="6" key="1">
    <citation type="submission" date="2015-10" db="EMBL/GenBank/DDBJ databases">
        <authorList>
            <person name="Gilbert D.G."/>
        </authorList>
    </citation>
    <scope>NUCLEOTIDE SEQUENCE</scope>
</reference>
<dbReference type="GO" id="GO:0009081">
    <property type="term" value="P:branched-chain amino acid metabolic process"/>
    <property type="evidence" value="ECO:0007669"/>
    <property type="project" value="InterPro"/>
</dbReference>
<dbReference type="InterPro" id="IPR001544">
    <property type="entry name" value="Aminotrans_IV"/>
</dbReference>
<dbReference type="InterPro" id="IPR043131">
    <property type="entry name" value="BCAT-like_N"/>
</dbReference>
<sequence>MKKQNIDWENLKFEVLPTRSMWQAEGQAGNAWAKGGLIPYGKVKMSPASCVMNYGQGVFEGLKAYHTAKDRIVLFRPQMNAKRIGQSTQRICIPEITEDYFLEAVLQTVSDNIDFVPPYKQGSMYIRPISFGTSPSISVGPSSDYLFMVFVSPVGPYFKDGVKPLHLIVSEKYHRAAPKGIGNAKAIGNYSASLLPGSKAKEAGFNEVIYLKASDETCVEEMGAANLFALTGNILKTPKLGGSILPGITRDSVIRIAKELMGLEVIEGDLTLNELINADEVFCTGTAVVVTPIGFVTKGGVKHTVGSGEFGAITLELRKTLLGIQREEIDDTFGWVYPITN</sequence>
<dbReference type="NCBIfam" id="TIGR01123">
    <property type="entry name" value="ilvE_II"/>
    <property type="match status" value="1"/>
</dbReference>
<evidence type="ECO:0000256" key="5">
    <source>
        <dbReference type="ARBA" id="ARBA00022898"/>
    </source>
</evidence>
<keyword evidence="4 6" id="KW-0808">Transferase</keyword>
<gene>
    <name evidence="6" type="ORF">MGWOODY_Mmi1307</name>
</gene>
<evidence type="ECO:0000256" key="4">
    <source>
        <dbReference type="ARBA" id="ARBA00022679"/>
    </source>
</evidence>